<evidence type="ECO:0000313" key="6">
    <source>
        <dbReference type="Proteomes" id="UP001632038"/>
    </source>
</evidence>
<reference evidence="6" key="1">
    <citation type="journal article" date="2024" name="IScience">
        <title>Strigolactones Initiate the Formation of Haustorium-like Structures in Castilleja.</title>
        <authorList>
            <person name="Buerger M."/>
            <person name="Peterson D."/>
            <person name="Chory J."/>
        </authorList>
    </citation>
    <scope>NUCLEOTIDE SEQUENCE [LARGE SCALE GENOMIC DNA]</scope>
</reference>
<dbReference type="PROSITE" id="PS50102">
    <property type="entry name" value="RRM"/>
    <property type="match status" value="2"/>
</dbReference>
<dbReference type="PANTHER" id="PTHR48025:SF1">
    <property type="entry name" value="RRM DOMAIN-CONTAINING PROTEIN"/>
    <property type="match status" value="1"/>
</dbReference>
<sequence>MAASLSFLSLTPQTTLSIYHPSSATAGVVSASSLFAPSSLKPLPKLVLNSTANYLNPSSRFIRNVAISSELDSEVDEDEGFDYSRQQSSPPELKLYVGNLPFNADSSMLAELFEQAGEVSVVEVIYDRISGRSKGFGFVTMSSSEGVEAAVRQFNGYEFQGRSLRVNSGPAPPKRENFSPSFRGGPRGGGGSSSDGSNRVYVGNLAWGVDNLTLETMFAEHGNVKEATVIFDRESGRSKGFGFVTYCSSDEVNNAIESMDGMDVGGRCLRVSRAEARPPRREY</sequence>
<evidence type="ECO:0000313" key="5">
    <source>
        <dbReference type="EMBL" id="KAL3646778.1"/>
    </source>
</evidence>
<protein>
    <recommendedName>
        <fullName evidence="4">RRM domain-containing protein</fullName>
    </recommendedName>
</protein>
<feature type="domain" description="RRM" evidence="4">
    <location>
        <begin position="93"/>
        <end position="171"/>
    </location>
</feature>
<dbReference type="EMBL" id="JAVIJP010000011">
    <property type="protein sequence ID" value="KAL3646778.1"/>
    <property type="molecule type" value="Genomic_DNA"/>
</dbReference>
<dbReference type="SUPFAM" id="SSF54928">
    <property type="entry name" value="RNA-binding domain, RBD"/>
    <property type="match status" value="2"/>
</dbReference>
<dbReference type="InterPro" id="IPR012677">
    <property type="entry name" value="Nucleotide-bd_a/b_plait_sf"/>
</dbReference>
<comment type="caution">
    <text evidence="5">The sequence shown here is derived from an EMBL/GenBank/DDBJ whole genome shotgun (WGS) entry which is preliminary data.</text>
</comment>
<dbReference type="InterPro" id="IPR000504">
    <property type="entry name" value="RRM_dom"/>
</dbReference>
<gene>
    <name evidence="5" type="ORF">CASFOL_009322</name>
</gene>
<dbReference type="GO" id="GO:0003723">
    <property type="term" value="F:RNA binding"/>
    <property type="evidence" value="ECO:0007669"/>
    <property type="project" value="UniProtKB-UniRule"/>
</dbReference>
<evidence type="ECO:0000259" key="4">
    <source>
        <dbReference type="PROSITE" id="PS50102"/>
    </source>
</evidence>
<keyword evidence="1 2" id="KW-0694">RNA-binding</keyword>
<accession>A0ABD3DWX8</accession>
<evidence type="ECO:0000256" key="2">
    <source>
        <dbReference type="PROSITE-ProRule" id="PRU00176"/>
    </source>
</evidence>
<dbReference type="Pfam" id="PF00076">
    <property type="entry name" value="RRM_1"/>
    <property type="match status" value="2"/>
</dbReference>
<dbReference type="AlphaFoldDB" id="A0ABD3DWX8"/>
<dbReference type="Proteomes" id="UP001632038">
    <property type="component" value="Unassembled WGS sequence"/>
</dbReference>
<feature type="domain" description="RRM" evidence="4">
    <location>
        <begin position="198"/>
        <end position="276"/>
    </location>
</feature>
<evidence type="ECO:0000256" key="3">
    <source>
        <dbReference type="SAM" id="MobiDB-lite"/>
    </source>
</evidence>
<keyword evidence="6" id="KW-1185">Reference proteome</keyword>
<dbReference type="Gene3D" id="3.30.70.330">
    <property type="match status" value="2"/>
</dbReference>
<name>A0ABD3DWX8_9LAMI</name>
<dbReference type="SMART" id="SM00360">
    <property type="entry name" value="RRM"/>
    <property type="match status" value="2"/>
</dbReference>
<dbReference type="PANTHER" id="PTHR48025">
    <property type="entry name" value="OS02G0815200 PROTEIN"/>
    <property type="match status" value="1"/>
</dbReference>
<organism evidence="5 6">
    <name type="scientific">Castilleja foliolosa</name>
    <dbReference type="NCBI Taxonomy" id="1961234"/>
    <lineage>
        <taxon>Eukaryota</taxon>
        <taxon>Viridiplantae</taxon>
        <taxon>Streptophyta</taxon>
        <taxon>Embryophyta</taxon>
        <taxon>Tracheophyta</taxon>
        <taxon>Spermatophyta</taxon>
        <taxon>Magnoliopsida</taxon>
        <taxon>eudicotyledons</taxon>
        <taxon>Gunneridae</taxon>
        <taxon>Pentapetalae</taxon>
        <taxon>asterids</taxon>
        <taxon>lamiids</taxon>
        <taxon>Lamiales</taxon>
        <taxon>Orobanchaceae</taxon>
        <taxon>Pedicularideae</taxon>
        <taxon>Castillejinae</taxon>
        <taxon>Castilleja</taxon>
    </lineage>
</organism>
<proteinExistence type="predicted"/>
<dbReference type="InterPro" id="IPR050502">
    <property type="entry name" value="Euk_RNA-bind_prot"/>
</dbReference>
<feature type="region of interest" description="Disordered" evidence="3">
    <location>
        <begin position="163"/>
        <end position="196"/>
    </location>
</feature>
<evidence type="ECO:0000256" key="1">
    <source>
        <dbReference type="ARBA" id="ARBA00022884"/>
    </source>
</evidence>
<dbReference type="InterPro" id="IPR035979">
    <property type="entry name" value="RBD_domain_sf"/>
</dbReference>